<dbReference type="EMBL" id="JAPQKH010000003">
    <property type="protein sequence ID" value="KAJ5109417.1"/>
    <property type="molecule type" value="Genomic_DNA"/>
</dbReference>
<keyword evidence="2" id="KW-0805">Transcription regulation</keyword>
<name>A0A9W9G1B5_9EURO</name>
<keyword evidence="9" id="KW-1185">Reference proteome</keyword>
<proteinExistence type="predicted"/>
<keyword evidence="4" id="KW-0804">Transcription</keyword>
<keyword evidence="3" id="KW-0238">DNA-binding</keyword>
<feature type="region of interest" description="Disordered" evidence="6">
    <location>
        <begin position="508"/>
        <end position="527"/>
    </location>
</feature>
<dbReference type="CDD" id="cd00067">
    <property type="entry name" value="GAL4"/>
    <property type="match status" value="1"/>
</dbReference>
<dbReference type="Gene3D" id="4.10.240.10">
    <property type="entry name" value="Zn(2)-C6 fungal-type DNA-binding domain"/>
    <property type="match status" value="1"/>
</dbReference>
<dbReference type="GO" id="GO:0003677">
    <property type="term" value="F:DNA binding"/>
    <property type="evidence" value="ECO:0007669"/>
    <property type="project" value="UniProtKB-KW"/>
</dbReference>
<dbReference type="InterPro" id="IPR007219">
    <property type="entry name" value="XnlR_reg_dom"/>
</dbReference>
<dbReference type="SUPFAM" id="SSF57701">
    <property type="entry name" value="Zn2/Cys6 DNA-binding domain"/>
    <property type="match status" value="1"/>
</dbReference>
<reference evidence="8" key="1">
    <citation type="submission" date="2022-11" db="EMBL/GenBank/DDBJ databases">
        <authorList>
            <person name="Petersen C."/>
        </authorList>
    </citation>
    <scope>NUCLEOTIDE SEQUENCE</scope>
    <source>
        <strain evidence="8">IBT 30069</strain>
    </source>
</reference>
<dbReference type="CDD" id="cd12148">
    <property type="entry name" value="fungal_TF_MHR"/>
    <property type="match status" value="1"/>
</dbReference>
<dbReference type="InterPro" id="IPR001138">
    <property type="entry name" value="Zn2Cys6_DnaBD"/>
</dbReference>
<evidence type="ECO:0000313" key="9">
    <source>
        <dbReference type="Proteomes" id="UP001149165"/>
    </source>
</evidence>
<evidence type="ECO:0000259" key="7">
    <source>
        <dbReference type="PROSITE" id="PS50048"/>
    </source>
</evidence>
<dbReference type="InterPro" id="IPR036864">
    <property type="entry name" value="Zn2-C6_fun-type_DNA-bd_sf"/>
</dbReference>
<dbReference type="PROSITE" id="PS00463">
    <property type="entry name" value="ZN2_CY6_FUNGAL_1"/>
    <property type="match status" value="1"/>
</dbReference>
<dbReference type="GO" id="GO:0006351">
    <property type="term" value="P:DNA-templated transcription"/>
    <property type="evidence" value="ECO:0007669"/>
    <property type="project" value="InterPro"/>
</dbReference>
<dbReference type="Pfam" id="PF00172">
    <property type="entry name" value="Zn_clus"/>
    <property type="match status" value="1"/>
</dbReference>
<protein>
    <recommendedName>
        <fullName evidence="7">Zn(2)-C6 fungal-type domain-containing protein</fullName>
    </recommendedName>
</protein>
<dbReference type="Pfam" id="PF04082">
    <property type="entry name" value="Fungal_trans"/>
    <property type="match status" value="1"/>
</dbReference>
<comment type="caution">
    <text evidence="8">The sequence shown here is derived from an EMBL/GenBank/DDBJ whole genome shotgun (WGS) entry which is preliminary data.</text>
</comment>
<evidence type="ECO:0000313" key="8">
    <source>
        <dbReference type="EMBL" id="KAJ5109417.1"/>
    </source>
</evidence>
<evidence type="ECO:0000256" key="3">
    <source>
        <dbReference type="ARBA" id="ARBA00023125"/>
    </source>
</evidence>
<keyword evidence="1" id="KW-0479">Metal-binding</keyword>
<gene>
    <name evidence="8" type="ORF">N7456_006092</name>
</gene>
<dbReference type="PANTHER" id="PTHR47256">
    <property type="entry name" value="ZN(II)2CYS6 TRANSCRIPTION FACTOR (EUROFUNG)-RELATED"/>
    <property type="match status" value="1"/>
</dbReference>
<dbReference type="InterPro" id="IPR053187">
    <property type="entry name" value="Notoamide_regulator"/>
</dbReference>
<feature type="region of interest" description="Disordered" evidence="6">
    <location>
        <begin position="1"/>
        <end position="40"/>
    </location>
</feature>
<dbReference type="SMART" id="SM00066">
    <property type="entry name" value="GAL4"/>
    <property type="match status" value="1"/>
</dbReference>
<dbReference type="GO" id="GO:0000981">
    <property type="term" value="F:DNA-binding transcription factor activity, RNA polymerase II-specific"/>
    <property type="evidence" value="ECO:0007669"/>
    <property type="project" value="InterPro"/>
</dbReference>
<reference evidence="8" key="2">
    <citation type="journal article" date="2023" name="IMA Fungus">
        <title>Comparative genomic study of the Penicillium genus elucidates a diverse pangenome and 15 lateral gene transfer events.</title>
        <authorList>
            <person name="Petersen C."/>
            <person name="Sorensen T."/>
            <person name="Nielsen M.R."/>
            <person name="Sondergaard T.E."/>
            <person name="Sorensen J.L."/>
            <person name="Fitzpatrick D.A."/>
            <person name="Frisvad J.C."/>
            <person name="Nielsen K.L."/>
        </authorList>
    </citation>
    <scope>NUCLEOTIDE SEQUENCE</scope>
    <source>
        <strain evidence="8">IBT 30069</strain>
    </source>
</reference>
<evidence type="ECO:0000256" key="1">
    <source>
        <dbReference type="ARBA" id="ARBA00022723"/>
    </source>
</evidence>
<dbReference type="OrthoDB" id="2593732at2759"/>
<dbReference type="PANTHER" id="PTHR47256:SF9">
    <property type="entry name" value="ZN(II)2CYS6 TRANSCRIPTION FACTOR (EUROFUNG)"/>
    <property type="match status" value="1"/>
</dbReference>
<dbReference type="AlphaFoldDB" id="A0A9W9G1B5"/>
<dbReference type="PROSITE" id="PS50048">
    <property type="entry name" value="ZN2_CY6_FUNGAL_2"/>
    <property type="match status" value="1"/>
</dbReference>
<dbReference type="GO" id="GO:0008270">
    <property type="term" value="F:zinc ion binding"/>
    <property type="evidence" value="ECO:0007669"/>
    <property type="project" value="InterPro"/>
</dbReference>
<evidence type="ECO:0000256" key="5">
    <source>
        <dbReference type="ARBA" id="ARBA00023242"/>
    </source>
</evidence>
<organism evidence="8 9">
    <name type="scientific">Penicillium angulare</name>
    <dbReference type="NCBI Taxonomy" id="116970"/>
    <lineage>
        <taxon>Eukaryota</taxon>
        <taxon>Fungi</taxon>
        <taxon>Dikarya</taxon>
        <taxon>Ascomycota</taxon>
        <taxon>Pezizomycotina</taxon>
        <taxon>Eurotiomycetes</taxon>
        <taxon>Eurotiomycetidae</taxon>
        <taxon>Eurotiales</taxon>
        <taxon>Aspergillaceae</taxon>
        <taxon>Penicillium</taxon>
    </lineage>
</organism>
<dbReference type="Proteomes" id="UP001149165">
    <property type="component" value="Unassembled WGS sequence"/>
</dbReference>
<feature type="domain" description="Zn(2)-C6 fungal-type" evidence="7">
    <location>
        <begin position="49"/>
        <end position="78"/>
    </location>
</feature>
<keyword evidence="5" id="KW-0539">Nucleus</keyword>
<accession>A0A9W9G1B5</accession>
<evidence type="ECO:0000256" key="2">
    <source>
        <dbReference type="ARBA" id="ARBA00023015"/>
    </source>
</evidence>
<evidence type="ECO:0000256" key="6">
    <source>
        <dbReference type="SAM" id="MobiDB-lite"/>
    </source>
</evidence>
<sequence length="711" mass="80357">MPDTSTSTMNDQRRHIAHDMSPTSDNGSPPGEDSRSFSGHTWKKRVSTACLACKKSKRKCSGTPPCENCRTFQRVCIFDESLDQRRRVAAKRTADELSYHRDLLTDLFKLVREADESNSLQLLDIIRRNAPPHEIRTYINDTLATLGADNTAPRETVAKLEDIRSIINVDAEGPSFRSKVMDIHYLCDEAPLKVPAKPWTSVTDDSDLVSHLVSLYFTWNYPFQGFLDRDVFLRHMKSGDLRSEFCSPYLVNALLSNACYFSEFSEAYLDPGNIASKGCGFLAEAERLKELQDPQPSLVLLQGTLLMHERYALSRNDDLGYIMLHEAIHIGEALGLVGDKGPRVTSNQMSRDMDFSCRSAAWGLFNIDTIVHTGFLRPCLIDMVNMPRSEGKCLADQSRWTPYPTHRQPCASHIDLFFEEAGNLSTIARDISRSMFGDDDPNMNMHLQPAQRRSREDLYEQLQRWQVLLPTAFDSTQLPPHIILLKMRYNALVINLFSCISENELSTITSEAPHTPESPPRQTSPEAKYNPWQVTQSAARSIAALAHLHRQEFGLSRAHHFAMYAINLALFAMLEQETFDVLDQDFLSLAGAFSIVANRSALGRNLFHIFRQSVRAKAQGDRIRNATSIPDELKELFDEESTGEGGHRFDQYAEGLEKLNEKEKYHGIGNGGDTNLQDYPGMGLADMLDRYESLSLGKDDVLVERFRPVKC</sequence>
<feature type="compositionally biased region" description="Polar residues" evidence="6">
    <location>
        <begin position="1"/>
        <end position="10"/>
    </location>
</feature>
<evidence type="ECO:0000256" key="4">
    <source>
        <dbReference type="ARBA" id="ARBA00023163"/>
    </source>
</evidence>